<dbReference type="AlphaFoldDB" id="A0A0C3E571"/>
<proteinExistence type="predicted"/>
<reference evidence="2" key="2">
    <citation type="submission" date="2015-01" db="EMBL/GenBank/DDBJ databases">
        <title>Evolutionary Origins and Diversification of the Mycorrhizal Mutualists.</title>
        <authorList>
            <consortium name="DOE Joint Genome Institute"/>
            <consortium name="Mycorrhizal Genomics Consortium"/>
            <person name="Kohler A."/>
            <person name="Kuo A."/>
            <person name="Nagy L.G."/>
            <person name="Floudas D."/>
            <person name="Copeland A."/>
            <person name="Barry K.W."/>
            <person name="Cichocki N."/>
            <person name="Veneault-Fourrey C."/>
            <person name="LaButti K."/>
            <person name="Lindquist E.A."/>
            <person name="Lipzen A."/>
            <person name="Lundell T."/>
            <person name="Morin E."/>
            <person name="Murat C."/>
            <person name="Riley R."/>
            <person name="Ohm R."/>
            <person name="Sun H."/>
            <person name="Tunlid A."/>
            <person name="Henrissat B."/>
            <person name="Grigoriev I.V."/>
            <person name="Hibbett D.S."/>
            <person name="Martin F."/>
        </authorList>
    </citation>
    <scope>NUCLEOTIDE SEQUENCE [LARGE SCALE GENOMIC DNA]</scope>
    <source>
        <strain evidence="2">Foug A</strain>
    </source>
</reference>
<evidence type="ECO:0000313" key="1">
    <source>
        <dbReference type="EMBL" id="KIM67955.1"/>
    </source>
</evidence>
<organism evidence="1 2">
    <name type="scientific">Scleroderma citrinum Foug A</name>
    <dbReference type="NCBI Taxonomy" id="1036808"/>
    <lineage>
        <taxon>Eukaryota</taxon>
        <taxon>Fungi</taxon>
        <taxon>Dikarya</taxon>
        <taxon>Basidiomycota</taxon>
        <taxon>Agaricomycotina</taxon>
        <taxon>Agaricomycetes</taxon>
        <taxon>Agaricomycetidae</taxon>
        <taxon>Boletales</taxon>
        <taxon>Sclerodermatineae</taxon>
        <taxon>Sclerodermataceae</taxon>
        <taxon>Scleroderma</taxon>
    </lineage>
</organism>
<sequence length="82" mass="9232">MPTTCRMVGEHRRILTRPLLTQATSPPQSQACSAPLLETSLGVAGTYRRRGSQIQTSCCRDQRNTQWKLGCQDQGQAVWWRA</sequence>
<protein>
    <submittedName>
        <fullName evidence="1">Uncharacterized protein</fullName>
    </submittedName>
</protein>
<evidence type="ECO:0000313" key="2">
    <source>
        <dbReference type="Proteomes" id="UP000053989"/>
    </source>
</evidence>
<accession>A0A0C3E571</accession>
<dbReference type="InParanoid" id="A0A0C3E571"/>
<name>A0A0C3E571_9AGAM</name>
<dbReference type="EMBL" id="KN822011">
    <property type="protein sequence ID" value="KIM67955.1"/>
    <property type="molecule type" value="Genomic_DNA"/>
</dbReference>
<dbReference type="Proteomes" id="UP000053989">
    <property type="component" value="Unassembled WGS sequence"/>
</dbReference>
<gene>
    <name evidence="1" type="ORF">SCLCIDRAFT_1080289</name>
</gene>
<dbReference type="HOGENOM" id="CLU_2559661_0_0_1"/>
<keyword evidence="2" id="KW-1185">Reference proteome</keyword>
<reference evidence="1 2" key="1">
    <citation type="submission" date="2014-04" db="EMBL/GenBank/DDBJ databases">
        <authorList>
            <consortium name="DOE Joint Genome Institute"/>
            <person name="Kuo A."/>
            <person name="Kohler A."/>
            <person name="Nagy L.G."/>
            <person name="Floudas D."/>
            <person name="Copeland A."/>
            <person name="Barry K.W."/>
            <person name="Cichocki N."/>
            <person name="Veneault-Fourrey C."/>
            <person name="LaButti K."/>
            <person name="Lindquist E.A."/>
            <person name="Lipzen A."/>
            <person name="Lundell T."/>
            <person name="Morin E."/>
            <person name="Murat C."/>
            <person name="Sun H."/>
            <person name="Tunlid A."/>
            <person name="Henrissat B."/>
            <person name="Grigoriev I.V."/>
            <person name="Hibbett D.S."/>
            <person name="Martin F."/>
            <person name="Nordberg H.P."/>
            <person name="Cantor M.N."/>
            <person name="Hua S.X."/>
        </authorList>
    </citation>
    <scope>NUCLEOTIDE SEQUENCE [LARGE SCALE GENOMIC DNA]</scope>
    <source>
        <strain evidence="1 2">Foug A</strain>
    </source>
</reference>